<gene>
    <name evidence="4" type="ORF">KQI88_02270</name>
</gene>
<organism evidence="4 5">
    <name type="scientific">Alkaliphilus flagellatus</name>
    <dbReference type="NCBI Taxonomy" id="2841507"/>
    <lineage>
        <taxon>Bacteria</taxon>
        <taxon>Bacillati</taxon>
        <taxon>Bacillota</taxon>
        <taxon>Clostridia</taxon>
        <taxon>Peptostreptococcales</taxon>
        <taxon>Natronincolaceae</taxon>
        <taxon>Alkaliphilus</taxon>
    </lineage>
</organism>
<keyword evidence="1" id="KW-0677">Repeat</keyword>
<dbReference type="SMART" id="SM00636">
    <property type="entry name" value="Glyco_18"/>
    <property type="match status" value="1"/>
</dbReference>
<dbReference type="Proteomes" id="UP000779508">
    <property type="component" value="Unassembled WGS sequence"/>
</dbReference>
<dbReference type="PROSITE" id="PS51910">
    <property type="entry name" value="GH18_2"/>
    <property type="match status" value="1"/>
</dbReference>
<comment type="caution">
    <text evidence="4">The sequence shown here is derived from an EMBL/GenBank/DDBJ whole genome shotgun (WGS) entry which is preliminary data.</text>
</comment>
<proteinExistence type="predicted"/>
<dbReference type="PROSITE" id="PS51272">
    <property type="entry name" value="SLH"/>
    <property type="match status" value="3"/>
</dbReference>
<dbReference type="InterPro" id="IPR001223">
    <property type="entry name" value="Glyco_hydro18_cat"/>
</dbReference>
<sequence>MKRIISYIIIFSILVTSNLLVYGNTSIVMLKDIENHWINDYKEVLYTLQHLGIITGYPEDNSFRPEKQISRQEFVKALIVAAGYSIENKAIAQSFIDVNPNLWSYPYIEAAVGNGIIIPEDYIENFEPSRPITRQEMAIMVVRALEILDSEQIEFDDFEFKDKSEIPAWAASFINIAWSKGIITGSKVNEGYIFKPNDTATRAEAAIILHRFLHNKKDLKKLGFYAVKSFEQIKELEIEDTFNDIAFGWGSLEALKNGDIIFSMADSKSDYKRPSGFEEPLHLVEKAGVNRILMITEARTSLIYPFLENKTFWQAAITEIVESLRYHNFTGVLIDFENIRNREQGYRQLYLEFLIELNKELKSNNYSLSVAVQPNNVVGYYDGYDYSGISEVADEIILMAYDYYDRNNTTTPTDHAPIYKVKEALENLITEGVNPEKIILGLQVAGATQWIFRKSNSTIYPSDQIHTPAMSSVYNRLNSSDIKGKVNFNPNTMTPSFEYNVIDNAESKDIIIKYENRESIESKILLAKYYGIKGISVWRIGEIQRDILELLVDK</sequence>
<evidence type="ECO:0000256" key="1">
    <source>
        <dbReference type="ARBA" id="ARBA00022737"/>
    </source>
</evidence>
<keyword evidence="5" id="KW-1185">Reference proteome</keyword>
<evidence type="ECO:0000259" key="3">
    <source>
        <dbReference type="PROSITE" id="PS51910"/>
    </source>
</evidence>
<dbReference type="Pfam" id="PF00704">
    <property type="entry name" value="Glyco_hydro_18"/>
    <property type="match status" value="1"/>
</dbReference>
<dbReference type="InterPro" id="IPR001119">
    <property type="entry name" value="SLH_dom"/>
</dbReference>
<feature type="domain" description="SLH" evidence="2">
    <location>
        <begin position="91"/>
        <end position="155"/>
    </location>
</feature>
<dbReference type="InterPro" id="IPR011583">
    <property type="entry name" value="Chitinase_II/V-like_cat"/>
</dbReference>
<feature type="domain" description="GH18" evidence="3">
    <location>
        <begin position="219"/>
        <end position="554"/>
    </location>
</feature>
<dbReference type="PANTHER" id="PTHR46066:SF2">
    <property type="entry name" value="CHITINASE DOMAIN-CONTAINING PROTEIN 1"/>
    <property type="match status" value="1"/>
</dbReference>
<feature type="domain" description="SLH" evidence="2">
    <location>
        <begin position="157"/>
        <end position="223"/>
    </location>
</feature>
<dbReference type="Pfam" id="PF00395">
    <property type="entry name" value="SLH"/>
    <property type="match status" value="3"/>
</dbReference>
<reference evidence="4 5" key="1">
    <citation type="submission" date="2021-06" db="EMBL/GenBank/DDBJ databases">
        <authorList>
            <person name="Sun Q."/>
            <person name="Li D."/>
        </authorList>
    </citation>
    <scope>NUCLEOTIDE SEQUENCE [LARGE SCALE GENOMIC DNA]</scope>
    <source>
        <strain evidence="4 5">MSJ-5</strain>
    </source>
</reference>
<evidence type="ECO:0000313" key="5">
    <source>
        <dbReference type="Proteomes" id="UP000779508"/>
    </source>
</evidence>
<dbReference type="RefSeq" id="WP_216414737.1">
    <property type="nucleotide sequence ID" value="NZ_JAHLQK010000001.1"/>
</dbReference>
<dbReference type="EMBL" id="JAHLQK010000001">
    <property type="protein sequence ID" value="MBU5675242.1"/>
    <property type="molecule type" value="Genomic_DNA"/>
</dbReference>
<evidence type="ECO:0000259" key="2">
    <source>
        <dbReference type="PROSITE" id="PS51272"/>
    </source>
</evidence>
<protein>
    <submittedName>
        <fullName evidence="4">S-layer homology domain-containing protein</fullName>
    </submittedName>
</protein>
<accession>A0ABS6G0L0</accession>
<dbReference type="PANTHER" id="PTHR46066">
    <property type="entry name" value="CHITINASE DOMAIN-CONTAINING PROTEIN 1 FAMILY MEMBER"/>
    <property type="match status" value="1"/>
</dbReference>
<evidence type="ECO:0000313" key="4">
    <source>
        <dbReference type="EMBL" id="MBU5675242.1"/>
    </source>
</evidence>
<name>A0ABS6G0L0_9FIRM</name>
<feature type="domain" description="SLH" evidence="2">
    <location>
        <begin position="25"/>
        <end position="90"/>
    </location>
</feature>